<feature type="transmembrane region" description="Helical" evidence="2">
    <location>
        <begin position="20"/>
        <end position="42"/>
    </location>
</feature>
<feature type="region of interest" description="Disordered" evidence="1">
    <location>
        <begin position="78"/>
        <end position="100"/>
    </location>
</feature>
<evidence type="ECO:0000313" key="3">
    <source>
        <dbReference type="EMBL" id="BDI31786.1"/>
    </source>
</evidence>
<organism evidence="3 4">
    <name type="scientific">Capsulimonas corticalis</name>
    <dbReference type="NCBI Taxonomy" id="2219043"/>
    <lineage>
        <taxon>Bacteria</taxon>
        <taxon>Bacillati</taxon>
        <taxon>Armatimonadota</taxon>
        <taxon>Armatimonadia</taxon>
        <taxon>Capsulimonadales</taxon>
        <taxon>Capsulimonadaceae</taxon>
        <taxon>Capsulimonas</taxon>
    </lineage>
</organism>
<dbReference type="PANTHER" id="PTHR35792">
    <property type="entry name" value="GENERAL STRESS PROTEIN"/>
    <property type="match status" value="1"/>
</dbReference>
<dbReference type="AlphaFoldDB" id="A0A402D6S6"/>
<dbReference type="InterPro" id="IPR052928">
    <property type="entry name" value="Desiccation-related_membrane"/>
</dbReference>
<keyword evidence="4" id="KW-1185">Reference proteome</keyword>
<keyword evidence="2" id="KW-1133">Transmembrane helix</keyword>
<feature type="compositionally biased region" description="Basic and acidic residues" evidence="1">
    <location>
        <begin position="90"/>
        <end position="100"/>
    </location>
</feature>
<evidence type="ECO:0000313" key="4">
    <source>
        <dbReference type="Proteomes" id="UP000287394"/>
    </source>
</evidence>
<keyword evidence="2" id="KW-0472">Membrane</keyword>
<reference evidence="3 4" key="1">
    <citation type="journal article" date="2019" name="Int. J. Syst. Evol. Microbiol.">
        <title>Capsulimonas corticalis gen. nov., sp. nov., an aerobic capsulated bacterium, of a novel bacterial order, Capsulimonadales ord. nov., of the class Armatimonadia of the phylum Armatimonadetes.</title>
        <authorList>
            <person name="Li J."/>
            <person name="Kudo C."/>
            <person name="Tonouchi A."/>
        </authorList>
    </citation>
    <scope>NUCLEOTIDE SEQUENCE [LARGE SCALE GENOMIC DNA]</scope>
    <source>
        <strain evidence="3 4">AX-7</strain>
    </source>
</reference>
<evidence type="ECO:0000256" key="1">
    <source>
        <dbReference type="SAM" id="MobiDB-lite"/>
    </source>
</evidence>
<dbReference type="PANTHER" id="PTHR35792:SF2">
    <property type="entry name" value="GENERAL STRESS PROTEIN"/>
    <property type="match status" value="1"/>
</dbReference>
<dbReference type="InterPro" id="IPR024623">
    <property type="entry name" value="YtxH"/>
</dbReference>
<dbReference type="KEGG" id="ccot:CCAX7_38370"/>
<proteinExistence type="predicted"/>
<keyword evidence="2" id="KW-0812">Transmembrane</keyword>
<dbReference type="EMBL" id="AP025739">
    <property type="protein sequence ID" value="BDI31786.1"/>
    <property type="molecule type" value="Genomic_DNA"/>
</dbReference>
<name>A0A402D6S6_9BACT</name>
<accession>A0A402D6S6</accession>
<dbReference type="Proteomes" id="UP000287394">
    <property type="component" value="Chromosome"/>
</dbReference>
<dbReference type="Pfam" id="PF12732">
    <property type="entry name" value="YtxH"/>
    <property type="match status" value="1"/>
</dbReference>
<evidence type="ECO:0000256" key="2">
    <source>
        <dbReference type="SAM" id="Phobius"/>
    </source>
</evidence>
<gene>
    <name evidence="3" type="ORF">CCAX7_38370</name>
</gene>
<sequence>MADNFDFGQDDRFGARPADGAAGLIAVVIGAAIGAVAALLLAPKSGKELREEIVSKAGDWKTHAADAIMEGRERVVSSVEGTLNTTPPDDAARVEPSKVD</sequence>
<protein>
    <submittedName>
        <fullName evidence="3">Uncharacterized protein</fullName>
    </submittedName>
</protein>